<dbReference type="InterPro" id="IPR050213">
    <property type="entry name" value="GST_superfamily"/>
</dbReference>
<evidence type="ECO:0000256" key="1">
    <source>
        <dbReference type="ARBA" id="ARBA00012452"/>
    </source>
</evidence>
<name>A0ABR1CLN9_NECAM</name>
<dbReference type="CDD" id="cd03192">
    <property type="entry name" value="GST_C_Sigma_like"/>
    <property type="match status" value="1"/>
</dbReference>
<keyword evidence="2" id="KW-0808">Transferase</keyword>
<dbReference type="SFLD" id="SFLDG00363">
    <property type="entry name" value="AMPS_(cytGST):_Alpha-__Mu-__Pi"/>
    <property type="match status" value="1"/>
</dbReference>
<dbReference type="SFLD" id="SFLDS00019">
    <property type="entry name" value="Glutathione_Transferase_(cytos"/>
    <property type="match status" value="1"/>
</dbReference>
<sequence>MIQPCLFVRIRTPIYELIMVHYKLTYFDGRGAAEIIRQIFVLAGQEYEDIRLSHDEWPKYKNEMPFGQLPVLEVDGKKLAQSFAIARFVAKKFGFAGKCPFEEALVDSITDQYKDFINEIRPFLRVAMGFAEGDLEKLSNEVFLPAREKFFGFMTNFLKESKSGYLVGDSLTFADLYLAECASEFAKKTPTIFDGFPEIKAHAEKVRSNPALKKWIETRPETKF</sequence>
<dbReference type="SFLD" id="SFLDG01205">
    <property type="entry name" value="AMPS.1"/>
    <property type="match status" value="1"/>
</dbReference>
<dbReference type="PANTHER" id="PTHR11571">
    <property type="entry name" value="GLUTATHIONE S-TRANSFERASE"/>
    <property type="match status" value="1"/>
</dbReference>
<evidence type="ECO:0000256" key="4">
    <source>
        <dbReference type="ARBA" id="ARBA00047960"/>
    </source>
</evidence>
<evidence type="ECO:0000256" key="2">
    <source>
        <dbReference type="ARBA" id="ARBA00022679"/>
    </source>
</evidence>
<dbReference type="Pfam" id="PF14497">
    <property type="entry name" value="GST_C_3"/>
    <property type="match status" value="1"/>
</dbReference>
<comment type="caution">
    <text evidence="7">The sequence shown here is derived from an EMBL/GenBank/DDBJ whole genome shotgun (WGS) entry which is preliminary data.</text>
</comment>
<dbReference type="Proteomes" id="UP001303046">
    <property type="component" value="Unassembled WGS sequence"/>
</dbReference>
<dbReference type="PROSITE" id="PS50405">
    <property type="entry name" value="GST_CTER"/>
    <property type="match status" value="1"/>
</dbReference>
<comment type="similarity">
    <text evidence="3">Belongs to the GST superfamily. Sigma family.</text>
</comment>
<dbReference type="Gene3D" id="1.20.1050.10">
    <property type="match status" value="1"/>
</dbReference>
<dbReference type="EMBL" id="JAVFWL010000002">
    <property type="protein sequence ID" value="KAK6739297.1"/>
    <property type="molecule type" value="Genomic_DNA"/>
</dbReference>
<feature type="domain" description="GST C-terminal" evidence="6">
    <location>
        <begin position="99"/>
        <end position="224"/>
    </location>
</feature>
<dbReference type="InterPro" id="IPR040079">
    <property type="entry name" value="Glutathione_S-Trfase"/>
</dbReference>
<organism evidence="7 8">
    <name type="scientific">Necator americanus</name>
    <name type="common">Human hookworm</name>
    <dbReference type="NCBI Taxonomy" id="51031"/>
    <lineage>
        <taxon>Eukaryota</taxon>
        <taxon>Metazoa</taxon>
        <taxon>Ecdysozoa</taxon>
        <taxon>Nematoda</taxon>
        <taxon>Chromadorea</taxon>
        <taxon>Rhabditida</taxon>
        <taxon>Rhabditina</taxon>
        <taxon>Rhabditomorpha</taxon>
        <taxon>Strongyloidea</taxon>
        <taxon>Ancylostomatidae</taxon>
        <taxon>Bunostominae</taxon>
        <taxon>Necator</taxon>
    </lineage>
</organism>
<dbReference type="InterPro" id="IPR010987">
    <property type="entry name" value="Glutathione-S-Trfase_C-like"/>
</dbReference>
<dbReference type="InterPro" id="IPR004046">
    <property type="entry name" value="GST_C"/>
</dbReference>
<dbReference type="InterPro" id="IPR004045">
    <property type="entry name" value="Glutathione_S-Trfase_N"/>
</dbReference>
<dbReference type="InterPro" id="IPR036282">
    <property type="entry name" value="Glutathione-S-Trfase_C_sf"/>
</dbReference>
<accession>A0ABR1CLN9</accession>
<gene>
    <name evidence="7" type="primary">Necator_chrII.g8798</name>
    <name evidence="7" type="ORF">RB195_021003</name>
</gene>
<dbReference type="Pfam" id="PF02798">
    <property type="entry name" value="GST_N"/>
    <property type="match status" value="1"/>
</dbReference>
<evidence type="ECO:0000313" key="8">
    <source>
        <dbReference type="Proteomes" id="UP001303046"/>
    </source>
</evidence>
<dbReference type="SUPFAM" id="SSF47616">
    <property type="entry name" value="GST C-terminal domain-like"/>
    <property type="match status" value="1"/>
</dbReference>
<dbReference type="CDD" id="cd03039">
    <property type="entry name" value="GST_N_Sigma_like"/>
    <property type="match status" value="1"/>
</dbReference>
<dbReference type="PROSITE" id="PS50404">
    <property type="entry name" value="GST_NTER"/>
    <property type="match status" value="1"/>
</dbReference>
<evidence type="ECO:0000313" key="7">
    <source>
        <dbReference type="EMBL" id="KAK6739297.1"/>
    </source>
</evidence>
<feature type="domain" description="GST N-terminal" evidence="5">
    <location>
        <begin position="20"/>
        <end position="97"/>
    </location>
</feature>
<protein>
    <recommendedName>
        <fullName evidence="1">glutathione transferase</fullName>
        <ecNumber evidence="1">2.5.1.18</ecNumber>
    </recommendedName>
</protein>
<dbReference type="InterPro" id="IPR036249">
    <property type="entry name" value="Thioredoxin-like_sf"/>
</dbReference>
<proteinExistence type="inferred from homology"/>
<reference evidence="7 8" key="1">
    <citation type="submission" date="2023-08" db="EMBL/GenBank/DDBJ databases">
        <title>A Necator americanus chromosomal reference genome.</title>
        <authorList>
            <person name="Ilik V."/>
            <person name="Petrzelkova K.J."/>
            <person name="Pardy F."/>
            <person name="Fuh T."/>
            <person name="Niatou-Singa F.S."/>
            <person name="Gouil Q."/>
            <person name="Baker L."/>
            <person name="Ritchie M.E."/>
            <person name="Jex A.R."/>
            <person name="Gazzola D."/>
            <person name="Li H."/>
            <person name="Toshio Fujiwara R."/>
            <person name="Zhan B."/>
            <person name="Aroian R.V."/>
            <person name="Pafco B."/>
            <person name="Schwarz E.M."/>
        </authorList>
    </citation>
    <scope>NUCLEOTIDE SEQUENCE [LARGE SCALE GENOMIC DNA]</scope>
    <source>
        <strain evidence="7 8">Aroian</strain>
        <tissue evidence="7">Whole animal</tissue>
    </source>
</reference>
<dbReference type="Gene3D" id="3.40.30.10">
    <property type="entry name" value="Glutaredoxin"/>
    <property type="match status" value="1"/>
</dbReference>
<keyword evidence="8" id="KW-1185">Reference proteome</keyword>
<dbReference type="PANTHER" id="PTHR11571:SF224">
    <property type="entry name" value="HEMATOPOIETIC PROSTAGLANDIN D SYNTHASE"/>
    <property type="match status" value="1"/>
</dbReference>
<dbReference type="SUPFAM" id="SSF52833">
    <property type="entry name" value="Thioredoxin-like"/>
    <property type="match status" value="1"/>
</dbReference>
<dbReference type="EC" id="2.5.1.18" evidence="1"/>
<evidence type="ECO:0000259" key="6">
    <source>
        <dbReference type="PROSITE" id="PS50405"/>
    </source>
</evidence>
<comment type="catalytic activity">
    <reaction evidence="4">
        <text>RX + glutathione = an S-substituted glutathione + a halide anion + H(+)</text>
        <dbReference type="Rhea" id="RHEA:16437"/>
        <dbReference type="ChEBI" id="CHEBI:15378"/>
        <dbReference type="ChEBI" id="CHEBI:16042"/>
        <dbReference type="ChEBI" id="CHEBI:17792"/>
        <dbReference type="ChEBI" id="CHEBI:57925"/>
        <dbReference type="ChEBI" id="CHEBI:90779"/>
        <dbReference type="EC" id="2.5.1.18"/>
    </reaction>
</comment>
<evidence type="ECO:0000259" key="5">
    <source>
        <dbReference type="PROSITE" id="PS50404"/>
    </source>
</evidence>
<evidence type="ECO:0000256" key="3">
    <source>
        <dbReference type="ARBA" id="ARBA00038317"/>
    </source>
</evidence>